<comment type="caution">
    <text evidence="1">The sequence shown here is derived from an EMBL/GenBank/DDBJ whole genome shotgun (WGS) entry which is preliminary data.</text>
</comment>
<keyword evidence="2" id="KW-1185">Reference proteome</keyword>
<protein>
    <recommendedName>
        <fullName evidence="3">Mariner Mos1 transposase</fullName>
    </recommendedName>
</protein>
<evidence type="ECO:0000313" key="2">
    <source>
        <dbReference type="Proteomes" id="UP000499080"/>
    </source>
</evidence>
<proteinExistence type="predicted"/>
<gene>
    <name evidence="1" type="ORF">AVEN_826_1</name>
</gene>
<dbReference type="InterPro" id="IPR052709">
    <property type="entry name" value="Transposase-MT_Hybrid"/>
</dbReference>
<dbReference type="Proteomes" id="UP000499080">
    <property type="component" value="Unassembled WGS sequence"/>
</dbReference>
<dbReference type="PANTHER" id="PTHR46060">
    <property type="entry name" value="MARINER MOS1 TRANSPOSASE-LIKE PROTEIN"/>
    <property type="match status" value="1"/>
</dbReference>
<name>A0A4Y2GDA9_ARAVE</name>
<accession>A0A4Y2GDA9</accession>
<sequence>MKDFPATPGAYAESIHFTTFILLKNTIENCFFSGSTVERTHLVAVAVLLHRRAVSALGQTVNKELYLEILKRPRDAIRRKRPEKWATNDWFLLHDNAPPHRALIVKSFLVRHSVTTLEHPPYSSDLAPADFYLFPRLKMKSKGHRFVDSDEVIENATKQLKDLSKNGFQECFEQLHERWKKCVDAGGKYFEGQYGKIIVLFFNNL</sequence>
<dbReference type="EMBL" id="BGPR01001343">
    <property type="protein sequence ID" value="GBM51583.1"/>
    <property type="molecule type" value="Genomic_DNA"/>
</dbReference>
<dbReference type="Gene3D" id="3.30.420.10">
    <property type="entry name" value="Ribonuclease H-like superfamily/Ribonuclease H"/>
    <property type="match status" value="1"/>
</dbReference>
<reference evidence="1 2" key="1">
    <citation type="journal article" date="2019" name="Sci. Rep.">
        <title>Orb-weaving spider Araneus ventricosus genome elucidates the spidroin gene catalogue.</title>
        <authorList>
            <person name="Kono N."/>
            <person name="Nakamura H."/>
            <person name="Ohtoshi R."/>
            <person name="Moran D.A.P."/>
            <person name="Shinohara A."/>
            <person name="Yoshida Y."/>
            <person name="Fujiwara M."/>
            <person name="Mori M."/>
            <person name="Tomita M."/>
            <person name="Arakawa K."/>
        </authorList>
    </citation>
    <scope>NUCLEOTIDE SEQUENCE [LARGE SCALE GENOMIC DNA]</scope>
</reference>
<dbReference type="AlphaFoldDB" id="A0A4Y2GDA9"/>
<dbReference type="InterPro" id="IPR036397">
    <property type="entry name" value="RNaseH_sf"/>
</dbReference>
<evidence type="ECO:0000313" key="1">
    <source>
        <dbReference type="EMBL" id="GBM51583.1"/>
    </source>
</evidence>
<organism evidence="1 2">
    <name type="scientific">Araneus ventricosus</name>
    <name type="common">Orbweaver spider</name>
    <name type="synonym">Epeira ventricosa</name>
    <dbReference type="NCBI Taxonomy" id="182803"/>
    <lineage>
        <taxon>Eukaryota</taxon>
        <taxon>Metazoa</taxon>
        <taxon>Ecdysozoa</taxon>
        <taxon>Arthropoda</taxon>
        <taxon>Chelicerata</taxon>
        <taxon>Arachnida</taxon>
        <taxon>Araneae</taxon>
        <taxon>Araneomorphae</taxon>
        <taxon>Entelegynae</taxon>
        <taxon>Araneoidea</taxon>
        <taxon>Araneidae</taxon>
        <taxon>Araneus</taxon>
    </lineage>
</organism>
<dbReference type="GO" id="GO:0003676">
    <property type="term" value="F:nucleic acid binding"/>
    <property type="evidence" value="ECO:0007669"/>
    <property type="project" value="InterPro"/>
</dbReference>
<evidence type="ECO:0008006" key="3">
    <source>
        <dbReference type="Google" id="ProtNLM"/>
    </source>
</evidence>
<dbReference type="PANTHER" id="PTHR46060:SF1">
    <property type="entry name" value="MARINER MOS1 TRANSPOSASE-LIKE PROTEIN"/>
    <property type="match status" value="1"/>
</dbReference>